<sequence>MGKGKKKAKTPTEAQDNLKSNQQLSIIDLLCEGQIEGPVNGLQSVFLNDTPIQAPNGSYNFKGVEVEWTAGVQSQAPLESFLATENEVPVNLEVKASTPIVRTITDPNIDRVRVTVGVQSLSSTDKKGNINRTSVSMAIQIGTGHMWETVKTVDLIDKKTRSQYLTSVILYDLPPKPFNIRVVRRTQDSTSSLLANNTLWSSYTEIYDTKFSYPNTAVVGLKFDSSQFSGVPRRNYLIKGMIVKVPDNYDPETREYKGFWSGNFKLAWTNNPAWIFYDILTNTRYGMGNRISQFGVDKFALYTISQYCDQLVDDGFGGKEPRFTCNCYITEQRQAYEVIHDLCSIFRAMPIWDGTQYTAVMDRPSDPVAIYSNANVVDGQFNYTSAAQKSRHTAVHVRYIDPNNNWETTTEYVADDELIKRFGLNVAQVDAFGCTSRGQAHRVGKWLIQTEKLETQTVTFNVGREGIRHLPGDIIGITDNDFAGTTIGGRILEANGSTIKLDRDIDIKNMKNAYLSVTDTNMQLHKIKIQAQVKPNQLVLVNSVSVDDYSVWGLYDNKIKPRLFKALSITENSDGTYSITALEHETRKEEIVDNGAKFEEESGSIFSWLIPPVEQLQTEIIPESDLYQARLSWSTPRTIQNLRFEVKIYRDDKLISRETVNNTEYYLSDLQQGKFNATVRGVGEDGRLGDERTIAFSILPPAKPSGLVLTPSAFNIAVRPVMTATSSLGTQFEFYKGTTKAEVEAQTNYLGRAMSLTDVDCTPDTEYWYGVNAVNVVGRSEMFIANTRTLVAENGAGGLFRIQTGDGKFPANDNATQMFYREFGFYPARDTTLIIYSLASDGKVSHSEARLYNGAQWIEPKMFIDGDLIATGTMRGDRLIAGTEIKAPLITGGKMVAGSVISAGTPPVFELLPDGTVNARKANISGNIYANSGELNNVIINKNCQIRGTLDVNQIRGNVLSAKLFKKEIRIVETNPNQNVHVMNIEASGEWQKLCFIEEIKVVGGVMGLGSDFENIRGSMRFLFNDQYPYEVNKFYIKGVGFRNLILPIPPFSNGERVKISLTINKPASVSIKYTLSFNSLVFLMKNSNGFLPD</sequence>
<organism evidence="5 6">
    <name type="scientific">Gilliamella apicola</name>
    <dbReference type="NCBI Taxonomy" id="1196095"/>
    <lineage>
        <taxon>Bacteria</taxon>
        <taxon>Pseudomonadati</taxon>
        <taxon>Pseudomonadota</taxon>
        <taxon>Gammaproteobacteria</taxon>
        <taxon>Orbales</taxon>
        <taxon>Orbaceae</taxon>
        <taxon>Gilliamella</taxon>
    </lineage>
</organism>
<feature type="domain" description="Tip attachment protein J second Ig-like" evidence="3">
    <location>
        <begin position="703"/>
        <end position="789"/>
    </location>
</feature>
<dbReference type="AlphaFoldDB" id="A0A2V4EP68"/>
<proteinExistence type="predicted"/>
<dbReference type="InterPro" id="IPR053171">
    <property type="entry name" value="Viral_Tip_Attach_Protein"/>
</dbReference>
<evidence type="ECO:0000259" key="3">
    <source>
        <dbReference type="Pfam" id="PF24489"/>
    </source>
</evidence>
<feature type="domain" description="Tip attachment protein J" evidence="1">
    <location>
        <begin position="330"/>
        <end position="492"/>
    </location>
</feature>
<reference evidence="5 6" key="1">
    <citation type="submission" date="2018-05" db="EMBL/GenBank/DDBJ databases">
        <title>Reference genomes for bee gut microbiota database.</title>
        <authorList>
            <person name="Ellegaard K.M."/>
        </authorList>
    </citation>
    <scope>NUCLEOTIDE SEQUENCE [LARGE SCALE GENOMIC DNA]</scope>
    <source>
        <strain evidence="5 6">ESL0182</strain>
    </source>
</reference>
<comment type="caution">
    <text evidence="5">The sequence shown here is derived from an EMBL/GenBank/DDBJ whole genome shotgun (WGS) entry which is preliminary data.</text>
</comment>
<keyword evidence="6" id="KW-1185">Reference proteome</keyword>
<evidence type="ECO:0000259" key="2">
    <source>
        <dbReference type="Pfam" id="PF24421"/>
    </source>
</evidence>
<accession>A0A2V4EP68</accession>
<evidence type="ECO:0000259" key="4">
    <source>
        <dbReference type="Pfam" id="PF24801"/>
    </source>
</evidence>
<evidence type="ECO:0000313" key="5">
    <source>
        <dbReference type="EMBL" id="PXZ06308.1"/>
    </source>
</evidence>
<dbReference type="Pfam" id="PF24421">
    <property type="entry name" value="Ig_J"/>
    <property type="match status" value="1"/>
</dbReference>
<dbReference type="Proteomes" id="UP000247932">
    <property type="component" value="Unassembled WGS sequence"/>
</dbReference>
<name>A0A2V4EP68_9GAMM</name>
<dbReference type="EMBL" id="QGLR01000012">
    <property type="protein sequence ID" value="PXZ06308.1"/>
    <property type="molecule type" value="Genomic_DNA"/>
</dbReference>
<protein>
    <recommendedName>
        <fullName evidence="7">Host specificity protein J</fullName>
    </recommendedName>
</protein>
<dbReference type="Pfam" id="PF24489">
    <property type="entry name" value="Ig_J_second"/>
    <property type="match status" value="1"/>
</dbReference>
<dbReference type="InterPro" id="IPR032876">
    <property type="entry name" value="J_dom"/>
</dbReference>
<gene>
    <name evidence="5" type="ORF">DKK70_10025</name>
</gene>
<evidence type="ECO:0000313" key="6">
    <source>
        <dbReference type="Proteomes" id="UP000247932"/>
    </source>
</evidence>
<dbReference type="RefSeq" id="WP_110433874.1">
    <property type="nucleotide sequence ID" value="NZ_QGLR01000012.1"/>
</dbReference>
<feature type="domain" description="Tip attachment protein J Fn3-1" evidence="2">
    <location>
        <begin position="602"/>
        <end position="701"/>
    </location>
</feature>
<dbReference type="OrthoDB" id="109844at2"/>
<dbReference type="InterPro" id="IPR057587">
    <property type="entry name" value="GpJ_Ig_second"/>
</dbReference>
<dbReference type="PANTHER" id="PTHR36251">
    <property type="entry name" value="FELS-1 PROPHAGE HOST SPECIFICITY PROTEIN-RELATED"/>
    <property type="match status" value="1"/>
</dbReference>
<evidence type="ECO:0008006" key="7">
    <source>
        <dbReference type="Google" id="ProtNLM"/>
    </source>
</evidence>
<dbReference type="Pfam" id="PF24801">
    <property type="entry name" value="FNIII-A_GpJ"/>
    <property type="match status" value="1"/>
</dbReference>
<dbReference type="PANTHER" id="PTHR36251:SF2">
    <property type="entry name" value="GIFSY-2 PROPHAGE HOST SPECIFICITY PROTEIN J, PHAGE LAMBDA"/>
    <property type="match status" value="1"/>
</dbReference>
<dbReference type="InterPro" id="IPR055385">
    <property type="entry name" value="GpJ_HDII-ins2"/>
</dbReference>
<dbReference type="InterPro" id="IPR055383">
    <property type="entry name" value="FN3-1_GpJ"/>
</dbReference>
<evidence type="ECO:0000259" key="1">
    <source>
        <dbReference type="Pfam" id="PF13550"/>
    </source>
</evidence>
<feature type="domain" description="Tip attachment protein J HDII-ins2" evidence="4">
    <location>
        <begin position="84"/>
        <end position="208"/>
    </location>
</feature>
<dbReference type="Pfam" id="PF13550">
    <property type="entry name" value="Phage-tail_3"/>
    <property type="match status" value="1"/>
</dbReference>